<dbReference type="STRING" id="874156.GCA_001021555_00579"/>
<dbReference type="AlphaFoldDB" id="A0A0H0XQK3"/>
<dbReference type="OrthoDB" id="7498487at2"/>
<evidence type="ECO:0000313" key="1">
    <source>
        <dbReference type="EMBL" id="KLI64629.1"/>
    </source>
</evidence>
<dbReference type="Proteomes" id="UP000053455">
    <property type="component" value="Unassembled WGS sequence"/>
</dbReference>
<sequence length="683" mass="73462">MPGYGFGVGSRTRTRRELQAARDGITPAAIVAKPSASWDGTAGSGFSAVPQDPPRTTAKPTLHLLVHDHQYFTDKLRILAFAAANDGGSLHNDMGIAKLEAYFENDSPVEIGSPSYSTLVDANGIERSYFGYWITLAKPLGRSGHGHLYLKATPRDPTLQPRVVGPYQFSPQGNRHDVELEVAPSKPQITGVRYQSLSAAITWLKSQGAQNPKITCTETATFNSLWSGNNTNYLGQGYCMIEATAPITITRPPFASNGGTENMRSKYDGLWFRGSNITFDFSTTEEIYHEGTARNHVLDGVNITADTVLYKGSLRALGFMFRGSPIFLECNIHHAQNACIESALARGNTISSGIRDIFADSPTIFSNTVLSWDSDTYTTGYPDTFSVNYNGAETTATLAFDRASRIFTATWGAQSATFVVSADFTNDAYWPRGIVAWVNATLAGLDAGWSAALLDDNISLGATKLRATKGAAINNGFAAQNVKDTALALSSGWDIHSDWYQKRKGGSLFENVVIFGNRGWALDSQNILMQNGEARDWFIANNAFHQKNGQSDLSTQLAGTAHRHVMIVHNTMANQRLMLRTDGPYTADAYCLLANNVFREINSVGGAIAGYPGVDNHIHAAKADTSGSVRTTIGGDSTTLFVDAANGDFAAAPPLLAVKSAPRLPAVLFSKIDASGVPKGAPG</sequence>
<keyword evidence="2" id="KW-1185">Reference proteome</keyword>
<gene>
    <name evidence="1" type="ORF">AAV99_03485</name>
</gene>
<dbReference type="EMBL" id="LBHU01000001">
    <property type="protein sequence ID" value="KLI64629.1"/>
    <property type="molecule type" value="Genomic_DNA"/>
</dbReference>
<name>A0A0H0XQK3_9SPHN</name>
<evidence type="ECO:0000313" key="2">
    <source>
        <dbReference type="Proteomes" id="UP000053455"/>
    </source>
</evidence>
<comment type="caution">
    <text evidence="1">The sequence shown here is derived from an EMBL/GenBank/DDBJ whole genome shotgun (WGS) entry which is preliminary data.</text>
</comment>
<dbReference type="PATRIC" id="fig|874156.12.peg.728"/>
<protein>
    <submittedName>
        <fullName evidence="1">Uncharacterized protein</fullName>
    </submittedName>
</protein>
<reference evidence="1 2" key="1">
    <citation type="submission" date="2015-04" db="EMBL/GenBank/DDBJ databases">
        <title>The draft genome sequence of Erythrobacter marinus HWDM-33.</title>
        <authorList>
            <person name="Zhuang L."/>
            <person name="Liu Y."/>
            <person name="Shao Z."/>
        </authorList>
    </citation>
    <scope>NUCLEOTIDE SEQUENCE [LARGE SCALE GENOMIC DNA]</scope>
    <source>
        <strain evidence="1 2">HWDM-33</strain>
    </source>
</reference>
<proteinExistence type="predicted"/>
<accession>A0A0H0XQK3</accession>
<organism evidence="1 2">
    <name type="scientific">Aurantiacibacter marinus</name>
    <dbReference type="NCBI Taxonomy" id="874156"/>
    <lineage>
        <taxon>Bacteria</taxon>
        <taxon>Pseudomonadati</taxon>
        <taxon>Pseudomonadota</taxon>
        <taxon>Alphaproteobacteria</taxon>
        <taxon>Sphingomonadales</taxon>
        <taxon>Erythrobacteraceae</taxon>
        <taxon>Aurantiacibacter</taxon>
    </lineage>
</organism>